<comment type="similarity">
    <text evidence="1">Belongs to the D-alanine--D-alanine ligase family.</text>
</comment>
<evidence type="ECO:0000256" key="1">
    <source>
        <dbReference type="ARBA" id="ARBA00010871"/>
    </source>
</evidence>
<dbReference type="GO" id="GO:0008716">
    <property type="term" value="F:D-alanine-D-alanine ligase activity"/>
    <property type="evidence" value="ECO:0007669"/>
    <property type="project" value="InterPro"/>
</dbReference>
<evidence type="ECO:0000259" key="4">
    <source>
        <dbReference type="PROSITE" id="PS50975"/>
    </source>
</evidence>
<evidence type="ECO:0000313" key="6">
    <source>
        <dbReference type="Proteomes" id="UP000218689"/>
    </source>
</evidence>
<dbReference type="InterPro" id="IPR011761">
    <property type="entry name" value="ATP-grasp"/>
</dbReference>
<dbReference type="PANTHER" id="PTHR23132:SF23">
    <property type="entry name" value="D-ALANINE--D-ALANINE LIGASE B"/>
    <property type="match status" value="1"/>
</dbReference>
<dbReference type="InterPro" id="IPR011095">
    <property type="entry name" value="Dala_Dala_lig_C"/>
</dbReference>
<reference evidence="6" key="1">
    <citation type="submission" date="2017-08" db="EMBL/GenBank/DDBJ databases">
        <title>Draft genome sequence of Lactococcus sp. strain Rs-Y01, isolated from the gut of the lower termite Reticulitermes speratus.</title>
        <authorList>
            <person name="Ohkuma M."/>
            <person name="Yuki M."/>
        </authorList>
    </citation>
    <scope>NUCLEOTIDE SEQUENCE [LARGE SCALE GENOMIC DNA]</scope>
    <source>
        <strain evidence="6">Rs-Y01</strain>
    </source>
</reference>
<keyword evidence="2" id="KW-0436">Ligase</keyword>
<sequence length="346" mass="39775">MEKLSRKTLNNICCIGEETLKDKELAIIYNAVGFTNKIDFSQEDSDFFSNKEIGEIFDALFRKNARLFTFPNELEYIQNTLNNDLPSNLLIWNLSRQGGDNNKKSLVTSMADFMNLEYIGSSVYTMNLCRHKFHFQKIIHSSLITKFPSEFDARKYADASITFLIKPEKGSASRGMSSSLTNLSSSTVLELIEKKQLKPQDIIQQYIQGYEIEVPLIQYNGVFLSLGICGIQKNGEIFFKSGILEEEMYDTKYEFYDFEDEIDNPVLCDAIIAEAVRIAKLTELKDYGRVDFRVDFKNNFYCFDIATTPYLTEHSSFNFLMEQQDFSHPDLLSLIIGAHHSNTECL</sequence>
<dbReference type="EMBL" id="BEDT01000002">
    <property type="protein sequence ID" value="GAX47626.1"/>
    <property type="molecule type" value="Genomic_DNA"/>
</dbReference>
<gene>
    <name evidence="5" type="ORF">RsY01_1226</name>
</gene>
<comment type="caution">
    <text evidence="5">The sequence shown here is derived from an EMBL/GenBank/DDBJ whole genome shotgun (WGS) entry which is preliminary data.</text>
</comment>
<dbReference type="GO" id="GO:0046872">
    <property type="term" value="F:metal ion binding"/>
    <property type="evidence" value="ECO:0007669"/>
    <property type="project" value="InterPro"/>
</dbReference>
<keyword evidence="6" id="KW-1185">Reference proteome</keyword>
<keyword evidence="3" id="KW-0067">ATP-binding</keyword>
<keyword evidence="3" id="KW-0547">Nucleotide-binding</keyword>
<dbReference type="PANTHER" id="PTHR23132">
    <property type="entry name" value="D-ALANINE--D-ALANINE LIGASE"/>
    <property type="match status" value="1"/>
</dbReference>
<evidence type="ECO:0000256" key="3">
    <source>
        <dbReference type="PROSITE-ProRule" id="PRU00409"/>
    </source>
</evidence>
<dbReference type="PROSITE" id="PS50975">
    <property type="entry name" value="ATP_GRASP"/>
    <property type="match status" value="1"/>
</dbReference>
<dbReference type="RefSeq" id="WP_094784660.1">
    <property type="nucleotide sequence ID" value="NZ_BEDT01000002.1"/>
</dbReference>
<evidence type="ECO:0000256" key="2">
    <source>
        <dbReference type="ARBA" id="ARBA00022598"/>
    </source>
</evidence>
<accession>A0A224X4M6</accession>
<dbReference type="GO" id="GO:0005524">
    <property type="term" value="F:ATP binding"/>
    <property type="evidence" value="ECO:0007669"/>
    <property type="project" value="UniProtKB-UniRule"/>
</dbReference>
<proteinExistence type="inferred from homology"/>
<dbReference type="OrthoDB" id="9803079at2"/>
<dbReference type="Pfam" id="PF07478">
    <property type="entry name" value="Dala_Dala_lig_C"/>
    <property type="match status" value="1"/>
</dbReference>
<evidence type="ECO:0000313" key="5">
    <source>
        <dbReference type="EMBL" id="GAX47626.1"/>
    </source>
</evidence>
<dbReference type="Gene3D" id="3.30.470.20">
    <property type="entry name" value="ATP-grasp fold, B domain"/>
    <property type="match status" value="1"/>
</dbReference>
<dbReference type="AlphaFoldDB" id="A0A224X4M6"/>
<protein>
    <recommendedName>
        <fullName evidence="4">ATP-grasp domain-containing protein</fullName>
    </recommendedName>
</protein>
<name>A0A224X4M6_9LACT</name>
<dbReference type="SUPFAM" id="SSF56059">
    <property type="entry name" value="Glutathione synthetase ATP-binding domain-like"/>
    <property type="match status" value="1"/>
</dbReference>
<dbReference type="Proteomes" id="UP000218689">
    <property type="component" value="Unassembled WGS sequence"/>
</dbReference>
<feature type="domain" description="ATP-grasp" evidence="4">
    <location>
        <begin position="131"/>
        <end position="337"/>
    </location>
</feature>
<organism evidence="5 6">
    <name type="scientific">Pseudolactococcus reticulitermitis</name>
    <dbReference type="NCBI Taxonomy" id="2025039"/>
    <lineage>
        <taxon>Bacteria</taxon>
        <taxon>Bacillati</taxon>
        <taxon>Bacillota</taxon>
        <taxon>Bacilli</taxon>
        <taxon>Lactobacillales</taxon>
        <taxon>Streptococcaceae</taxon>
        <taxon>Pseudolactococcus</taxon>
    </lineage>
</organism>